<feature type="domain" description="TLDc" evidence="2">
    <location>
        <begin position="179"/>
        <end position="326"/>
    </location>
</feature>
<feature type="compositionally biased region" description="Polar residues" evidence="1">
    <location>
        <begin position="128"/>
        <end position="137"/>
    </location>
</feature>
<dbReference type="OMA" id="DYIAGCK"/>
<dbReference type="EMBL" id="KB206860">
    <property type="protein sequence ID" value="ELP87300.1"/>
    <property type="molecule type" value="Genomic_DNA"/>
</dbReference>
<dbReference type="InterPro" id="IPR006571">
    <property type="entry name" value="TLDc_dom"/>
</dbReference>
<reference evidence="3 4" key="1">
    <citation type="submission" date="2012-10" db="EMBL/GenBank/DDBJ databases">
        <authorList>
            <person name="Zafar N."/>
            <person name="Inman J."/>
            <person name="Hall N."/>
            <person name="Lorenzi H."/>
            <person name="Caler E."/>
        </authorList>
    </citation>
    <scope>NUCLEOTIDE SEQUENCE [LARGE SCALE GENOMIC DNA]</scope>
    <source>
        <strain evidence="3 4">IP1</strain>
    </source>
</reference>
<protein>
    <recommendedName>
        <fullName evidence="2">TLDc domain-containing protein</fullName>
    </recommendedName>
</protein>
<keyword evidence="4" id="KW-1185">Reference proteome</keyword>
<sequence>MDLSVLQYMTTNEGLKRQLNEIIPRYEAIVSDINTDYIAGCKAVSMFDVDKEPLDKLKTRLGEISALKQQKLSSITAISHLLDRFGAFEKMKNNEIEQKRILDGIEARIRQKLDGVGQRYPPPMYAYQQDNNYSPNQYGDAYQRQPDRFYDKKPRIEGDNDYDGHRSPKPFSERPITEELIINSMPKILTRVNRGKAVCIYDTSVDGWDRNYMCDVVTRFKDVMIIVFPEEDRPFGCYLEGRVSPHGWYGNEKCFLCAMHGNDFFWVHGVNRRITRCLEFFRFGEKDEDDIFFFTHFISIAGKKTQKKSYIDSKILDVVQQKTGTFIGEGASRSFDTRKVIALHFE</sequence>
<proteinExistence type="predicted"/>
<name>A0A0A1U083_ENTIV</name>
<dbReference type="OrthoDB" id="24755at2759"/>
<evidence type="ECO:0000313" key="4">
    <source>
        <dbReference type="Proteomes" id="UP000014680"/>
    </source>
</evidence>
<evidence type="ECO:0000256" key="1">
    <source>
        <dbReference type="SAM" id="MobiDB-lite"/>
    </source>
</evidence>
<accession>A0A0A1U083</accession>
<gene>
    <name evidence="3" type="ORF">EIN_095570</name>
</gene>
<feature type="compositionally biased region" description="Basic and acidic residues" evidence="1">
    <location>
        <begin position="145"/>
        <end position="170"/>
    </location>
</feature>
<dbReference type="Proteomes" id="UP000014680">
    <property type="component" value="Unassembled WGS sequence"/>
</dbReference>
<evidence type="ECO:0000313" key="3">
    <source>
        <dbReference type="EMBL" id="ELP87300.1"/>
    </source>
</evidence>
<dbReference type="Pfam" id="PF07534">
    <property type="entry name" value="TLD"/>
    <property type="match status" value="1"/>
</dbReference>
<feature type="region of interest" description="Disordered" evidence="1">
    <location>
        <begin position="120"/>
        <end position="170"/>
    </location>
</feature>
<dbReference type="GeneID" id="14886229"/>
<dbReference type="KEGG" id="eiv:EIN_095570"/>
<evidence type="ECO:0000259" key="2">
    <source>
        <dbReference type="Pfam" id="PF07534"/>
    </source>
</evidence>
<organism evidence="3 4">
    <name type="scientific">Entamoeba invadens IP1</name>
    <dbReference type="NCBI Taxonomy" id="370355"/>
    <lineage>
        <taxon>Eukaryota</taxon>
        <taxon>Amoebozoa</taxon>
        <taxon>Evosea</taxon>
        <taxon>Archamoebae</taxon>
        <taxon>Mastigamoebida</taxon>
        <taxon>Entamoebidae</taxon>
        <taxon>Entamoeba</taxon>
    </lineage>
</organism>
<dbReference type="RefSeq" id="XP_004254071.1">
    <property type="nucleotide sequence ID" value="XM_004254023.1"/>
</dbReference>
<dbReference type="VEuPathDB" id="AmoebaDB:EIN_095570"/>
<dbReference type="AlphaFoldDB" id="A0A0A1U083"/>